<proteinExistence type="predicted"/>
<feature type="compositionally biased region" description="Polar residues" evidence="1">
    <location>
        <begin position="98"/>
        <end position="111"/>
    </location>
</feature>
<evidence type="ECO:0000313" key="3">
    <source>
        <dbReference type="Proteomes" id="UP000053558"/>
    </source>
</evidence>
<feature type="compositionally biased region" description="Low complexity" evidence="1">
    <location>
        <begin position="116"/>
        <end position="125"/>
    </location>
</feature>
<keyword evidence="3" id="KW-1185">Reference proteome</keyword>
<name>A0A5M3MSE8_CONPW</name>
<dbReference type="AlphaFoldDB" id="A0A5M3MSE8"/>
<protein>
    <submittedName>
        <fullName evidence="2">Uncharacterized protein</fullName>
    </submittedName>
</protein>
<accession>A0A5M3MSE8</accession>
<dbReference type="RefSeq" id="XP_007767883.1">
    <property type="nucleotide sequence ID" value="XM_007769693.1"/>
</dbReference>
<gene>
    <name evidence="2" type="ORF">CONPUDRAFT_164735</name>
</gene>
<dbReference type="EMBL" id="JH711577">
    <property type="protein sequence ID" value="EIW82088.1"/>
    <property type="molecule type" value="Genomic_DNA"/>
</dbReference>
<sequence length="219" mass="23737">MFFPRRPSSPPPPSRSPNLVPVSLPSPPHFSNKLSKSPSAAKMPLPDSGPTPLSPIGVRLIQLRTTRSQDRLRSKPKASTLSPNAQPSEREGRIPRKSVSTSNLKLSPSSARTRRVPSLSPSRCRSPPPSPSIASPPPPVPPIPAFLRNVTEKRTAIPPTRSPRPSPRHSSSACSNNTILDLYLNRDEPLEACKQGSQAGAVTCMQFFAIHNPEYEVKA</sequence>
<feature type="compositionally biased region" description="Pro residues" evidence="1">
    <location>
        <begin position="126"/>
        <end position="144"/>
    </location>
</feature>
<evidence type="ECO:0000256" key="1">
    <source>
        <dbReference type="SAM" id="MobiDB-lite"/>
    </source>
</evidence>
<reference evidence="3" key="1">
    <citation type="journal article" date="2012" name="Science">
        <title>The Paleozoic origin of enzymatic lignin decomposition reconstructed from 31 fungal genomes.</title>
        <authorList>
            <person name="Floudas D."/>
            <person name="Binder M."/>
            <person name="Riley R."/>
            <person name="Barry K."/>
            <person name="Blanchette R.A."/>
            <person name="Henrissat B."/>
            <person name="Martinez A.T."/>
            <person name="Otillar R."/>
            <person name="Spatafora J.W."/>
            <person name="Yadav J.S."/>
            <person name="Aerts A."/>
            <person name="Benoit I."/>
            <person name="Boyd A."/>
            <person name="Carlson A."/>
            <person name="Copeland A."/>
            <person name="Coutinho P.M."/>
            <person name="de Vries R.P."/>
            <person name="Ferreira P."/>
            <person name="Findley K."/>
            <person name="Foster B."/>
            <person name="Gaskell J."/>
            <person name="Glotzer D."/>
            <person name="Gorecki P."/>
            <person name="Heitman J."/>
            <person name="Hesse C."/>
            <person name="Hori C."/>
            <person name="Igarashi K."/>
            <person name="Jurgens J.A."/>
            <person name="Kallen N."/>
            <person name="Kersten P."/>
            <person name="Kohler A."/>
            <person name="Kuees U."/>
            <person name="Kumar T.K.A."/>
            <person name="Kuo A."/>
            <person name="LaButti K."/>
            <person name="Larrondo L.F."/>
            <person name="Lindquist E."/>
            <person name="Ling A."/>
            <person name="Lombard V."/>
            <person name="Lucas S."/>
            <person name="Lundell T."/>
            <person name="Martin R."/>
            <person name="McLaughlin D.J."/>
            <person name="Morgenstern I."/>
            <person name="Morin E."/>
            <person name="Murat C."/>
            <person name="Nagy L.G."/>
            <person name="Nolan M."/>
            <person name="Ohm R.A."/>
            <person name="Patyshakuliyeva A."/>
            <person name="Rokas A."/>
            <person name="Ruiz-Duenas F.J."/>
            <person name="Sabat G."/>
            <person name="Salamov A."/>
            <person name="Samejima M."/>
            <person name="Schmutz J."/>
            <person name="Slot J.C."/>
            <person name="St John F."/>
            <person name="Stenlid J."/>
            <person name="Sun H."/>
            <person name="Sun S."/>
            <person name="Syed K."/>
            <person name="Tsang A."/>
            <person name="Wiebenga A."/>
            <person name="Young D."/>
            <person name="Pisabarro A."/>
            <person name="Eastwood D.C."/>
            <person name="Martin F."/>
            <person name="Cullen D."/>
            <person name="Grigoriev I.V."/>
            <person name="Hibbett D.S."/>
        </authorList>
    </citation>
    <scope>NUCLEOTIDE SEQUENCE [LARGE SCALE GENOMIC DNA]</scope>
    <source>
        <strain evidence="3">RWD-64-598 SS2</strain>
    </source>
</reference>
<organism evidence="2 3">
    <name type="scientific">Coniophora puteana (strain RWD-64-598)</name>
    <name type="common">Brown rot fungus</name>
    <dbReference type="NCBI Taxonomy" id="741705"/>
    <lineage>
        <taxon>Eukaryota</taxon>
        <taxon>Fungi</taxon>
        <taxon>Dikarya</taxon>
        <taxon>Basidiomycota</taxon>
        <taxon>Agaricomycotina</taxon>
        <taxon>Agaricomycetes</taxon>
        <taxon>Agaricomycetidae</taxon>
        <taxon>Boletales</taxon>
        <taxon>Coniophorineae</taxon>
        <taxon>Coniophoraceae</taxon>
        <taxon>Coniophora</taxon>
    </lineage>
</organism>
<feature type="compositionally biased region" description="Polar residues" evidence="1">
    <location>
        <begin position="77"/>
        <end position="87"/>
    </location>
</feature>
<feature type="region of interest" description="Disordered" evidence="1">
    <location>
        <begin position="1"/>
        <end position="174"/>
    </location>
</feature>
<dbReference type="OMA" id="GLGCESH"/>
<dbReference type="OrthoDB" id="3260925at2759"/>
<dbReference type="Proteomes" id="UP000053558">
    <property type="component" value="Unassembled WGS sequence"/>
</dbReference>
<dbReference type="KEGG" id="cput:CONPUDRAFT_164735"/>
<comment type="caution">
    <text evidence="2">The sequence shown here is derived from an EMBL/GenBank/DDBJ whole genome shotgun (WGS) entry which is preliminary data.</text>
</comment>
<evidence type="ECO:0000313" key="2">
    <source>
        <dbReference type="EMBL" id="EIW82088.1"/>
    </source>
</evidence>
<dbReference type="GeneID" id="19205205"/>